<evidence type="ECO:0000259" key="2">
    <source>
        <dbReference type="Pfam" id="PF01370"/>
    </source>
</evidence>
<name>A0ABT1T1Q7_9SPHI</name>
<gene>
    <name evidence="3" type="ORF">NPE20_11240</name>
</gene>
<dbReference type="PANTHER" id="PTHR14097:SF8">
    <property type="entry name" value="NAD(P)-BINDING DOMAIN-CONTAINING PROTEIN"/>
    <property type="match status" value="1"/>
</dbReference>
<dbReference type="InterPro" id="IPR001509">
    <property type="entry name" value="Epimerase_deHydtase"/>
</dbReference>
<dbReference type="Gene3D" id="3.40.50.720">
    <property type="entry name" value="NAD(P)-binding Rossmann-like Domain"/>
    <property type="match status" value="1"/>
</dbReference>
<reference evidence="3 4" key="1">
    <citation type="submission" date="2022-07" db="EMBL/GenBank/DDBJ databases">
        <title>Mucilaginibacter sp. JC4.</title>
        <authorList>
            <person name="Le V."/>
            <person name="Ko S.-R."/>
            <person name="Ahn C.-Y."/>
            <person name="Oh H.-M."/>
        </authorList>
    </citation>
    <scope>NUCLEOTIDE SEQUENCE [LARGE SCALE GENOMIC DNA]</scope>
    <source>
        <strain evidence="3 4">JC4</strain>
    </source>
</reference>
<dbReference type="Proteomes" id="UP001204376">
    <property type="component" value="Unassembled WGS sequence"/>
</dbReference>
<dbReference type="InterPro" id="IPR036291">
    <property type="entry name" value="NAD(P)-bd_dom_sf"/>
</dbReference>
<dbReference type="EMBL" id="JANHOH010000002">
    <property type="protein sequence ID" value="MCQ6958540.1"/>
    <property type="molecule type" value="Genomic_DNA"/>
</dbReference>
<organism evidence="3 4">
    <name type="scientific">Mucilaginibacter aquariorum</name>
    <dbReference type="NCBI Taxonomy" id="2967225"/>
    <lineage>
        <taxon>Bacteria</taxon>
        <taxon>Pseudomonadati</taxon>
        <taxon>Bacteroidota</taxon>
        <taxon>Sphingobacteriia</taxon>
        <taxon>Sphingobacteriales</taxon>
        <taxon>Sphingobacteriaceae</taxon>
        <taxon>Mucilaginibacter</taxon>
    </lineage>
</organism>
<evidence type="ECO:0000313" key="3">
    <source>
        <dbReference type="EMBL" id="MCQ6958540.1"/>
    </source>
</evidence>
<evidence type="ECO:0000256" key="1">
    <source>
        <dbReference type="ARBA" id="ARBA00004370"/>
    </source>
</evidence>
<keyword evidence="4" id="KW-1185">Reference proteome</keyword>
<accession>A0ABT1T1Q7</accession>
<proteinExistence type="predicted"/>
<dbReference type="Pfam" id="PF01370">
    <property type="entry name" value="Epimerase"/>
    <property type="match status" value="1"/>
</dbReference>
<dbReference type="PANTHER" id="PTHR14097">
    <property type="entry name" value="OXIDOREDUCTASE HTATIP2"/>
    <property type="match status" value="1"/>
</dbReference>
<protein>
    <submittedName>
        <fullName evidence="3">NAD-dependent epimerase/dehydratase family protein</fullName>
    </submittedName>
</protein>
<sequence length="223" mass="24622">MMNTPIRAIITGTTGMVGEGVMHQCLQHPDVEAVLIINRKPSGYSHPKLKEIVHVNFFDLSAIEDQLGGYNACYFCLGISSVGISKDDYHNTTYTLTLNVAQTLVKHNPGMTFCYVSGAGTDSQEKGTGWAAVKGKTENDLMKLPFKQVFAFRPGFIKPIKGLSKTHNFYKYINWLYPIGRALYPAGFTTLQELAQAMINIAKHGYPTKVIEGKDIITLAKQG</sequence>
<dbReference type="RefSeq" id="WP_256538738.1">
    <property type="nucleotide sequence ID" value="NZ_JANHOH010000002.1"/>
</dbReference>
<evidence type="ECO:0000313" key="4">
    <source>
        <dbReference type="Proteomes" id="UP001204376"/>
    </source>
</evidence>
<dbReference type="SUPFAM" id="SSF51735">
    <property type="entry name" value="NAD(P)-binding Rossmann-fold domains"/>
    <property type="match status" value="1"/>
</dbReference>
<feature type="domain" description="NAD-dependent epimerase/dehydratase" evidence="2">
    <location>
        <begin position="9"/>
        <end position="118"/>
    </location>
</feature>
<comment type="caution">
    <text evidence="3">The sequence shown here is derived from an EMBL/GenBank/DDBJ whole genome shotgun (WGS) entry which is preliminary data.</text>
</comment>
<comment type="subcellular location">
    <subcellularLocation>
        <location evidence="1">Membrane</location>
    </subcellularLocation>
</comment>